<evidence type="ECO:0000256" key="7">
    <source>
        <dbReference type="RuleBase" id="RU364069"/>
    </source>
</evidence>
<feature type="active site" description="Proton donor" evidence="5">
    <location>
        <position position="132"/>
    </location>
</feature>
<dbReference type="SUPFAM" id="SSF51182">
    <property type="entry name" value="RmlC-like cupins"/>
    <property type="match status" value="1"/>
</dbReference>
<proteinExistence type="inferred from homology"/>
<reference evidence="8 9" key="1">
    <citation type="submission" date="2018-09" db="EMBL/GenBank/DDBJ databases">
        <title>Whole genome based analysis of evolution and adaptive divergence in Indian and Brazilian strains of Azospirillum brasilense.</title>
        <authorList>
            <person name="Singh C."/>
            <person name="Tripathi A.K."/>
        </authorList>
    </citation>
    <scope>NUCLEOTIDE SEQUENCE [LARGE SCALE GENOMIC DNA]</scope>
    <source>
        <strain evidence="8 9">MTCC4036</strain>
        <plasmid evidence="8 9">p5</plasmid>
    </source>
</reference>
<evidence type="ECO:0000256" key="3">
    <source>
        <dbReference type="ARBA" id="ARBA00012098"/>
    </source>
</evidence>
<comment type="catalytic activity">
    <reaction evidence="1 7">
        <text>dTDP-4-dehydro-6-deoxy-alpha-D-glucose = dTDP-4-dehydro-beta-L-rhamnose</text>
        <dbReference type="Rhea" id="RHEA:16969"/>
        <dbReference type="ChEBI" id="CHEBI:57649"/>
        <dbReference type="ChEBI" id="CHEBI:62830"/>
        <dbReference type="EC" id="5.1.3.13"/>
    </reaction>
</comment>
<dbReference type="GO" id="GO:0019305">
    <property type="term" value="P:dTDP-rhamnose biosynthetic process"/>
    <property type="evidence" value="ECO:0007669"/>
    <property type="project" value="UniProtKB-UniRule"/>
</dbReference>
<dbReference type="PANTHER" id="PTHR21047">
    <property type="entry name" value="DTDP-6-DEOXY-D-GLUCOSE-3,5 EPIMERASE"/>
    <property type="match status" value="1"/>
</dbReference>
<dbReference type="NCBIfam" id="TIGR01221">
    <property type="entry name" value="rmlC"/>
    <property type="match status" value="1"/>
</dbReference>
<dbReference type="InterPro" id="IPR011051">
    <property type="entry name" value="RmlC_Cupin_sf"/>
</dbReference>
<name>A0A4D8QE52_AZOBR</name>
<dbReference type="PANTHER" id="PTHR21047:SF2">
    <property type="entry name" value="THYMIDINE DIPHOSPHO-4-KETO-RHAMNOSE 3,5-EPIMERASE"/>
    <property type="match status" value="1"/>
</dbReference>
<evidence type="ECO:0000256" key="1">
    <source>
        <dbReference type="ARBA" id="ARBA00001298"/>
    </source>
</evidence>
<dbReference type="GO" id="GO:0008830">
    <property type="term" value="F:dTDP-4-dehydrorhamnose 3,5-epimerase activity"/>
    <property type="evidence" value="ECO:0007669"/>
    <property type="project" value="UniProtKB-UniRule"/>
</dbReference>
<dbReference type="InterPro" id="IPR000888">
    <property type="entry name" value="RmlC-like"/>
</dbReference>
<feature type="active site" description="Proton acceptor" evidence="5">
    <location>
        <position position="62"/>
    </location>
</feature>
<evidence type="ECO:0000256" key="2">
    <source>
        <dbReference type="ARBA" id="ARBA00001997"/>
    </source>
</evidence>
<sequence length="183" mass="20578">MDVVSLDIPDVKIIRPKKFGDHRGFFSETYSRKAFEAAGLLYDFVQDNQSLSAEVGTVRGLHFQLPPFAQDKLVRVVKGAILDVAVDIRKGSPTYGRHVSAVISAEEWNQILVPIGFAHGFCTLEPNTEVIYKVTNFYSAEHDRGLLWNDPDLGIDWPVAADKALLSDKDRKQPRFAELGDWF</sequence>
<keyword evidence="7 8" id="KW-0413">Isomerase</keyword>
<evidence type="ECO:0000313" key="9">
    <source>
        <dbReference type="Proteomes" id="UP000298596"/>
    </source>
</evidence>
<organism evidence="8 9">
    <name type="scientific">Azospirillum brasilense</name>
    <dbReference type="NCBI Taxonomy" id="192"/>
    <lineage>
        <taxon>Bacteria</taxon>
        <taxon>Pseudomonadati</taxon>
        <taxon>Pseudomonadota</taxon>
        <taxon>Alphaproteobacteria</taxon>
        <taxon>Rhodospirillales</taxon>
        <taxon>Azospirillaceae</taxon>
        <taxon>Azospirillum</taxon>
    </lineage>
</organism>
<dbReference type="GO" id="GO:0005829">
    <property type="term" value="C:cytosol"/>
    <property type="evidence" value="ECO:0007669"/>
    <property type="project" value="TreeGrafter"/>
</dbReference>
<dbReference type="UniPathway" id="UPA00124"/>
<dbReference type="CDD" id="cd00438">
    <property type="entry name" value="cupin_RmlC"/>
    <property type="match status" value="1"/>
</dbReference>
<keyword evidence="8" id="KW-0614">Plasmid</keyword>
<evidence type="ECO:0000256" key="4">
    <source>
        <dbReference type="ARBA" id="ARBA00019595"/>
    </source>
</evidence>
<dbReference type="EC" id="5.1.3.13" evidence="3 7"/>
<dbReference type="Proteomes" id="UP000298596">
    <property type="component" value="Plasmid p5"/>
</dbReference>
<gene>
    <name evidence="8" type="primary">rfbC</name>
    <name evidence="8" type="ORF">D3867_35560</name>
</gene>
<comment type="similarity">
    <text evidence="7">Belongs to the dTDP-4-dehydrorhamnose 3,5-epimerase family.</text>
</comment>
<comment type="pathway">
    <text evidence="7">Carbohydrate biosynthesis; dTDP-L-rhamnose biosynthesis.</text>
</comment>
<geneLocation type="plasmid" evidence="8">
    <name>p5</name>
</geneLocation>
<dbReference type="GO" id="GO:0000271">
    <property type="term" value="P:polysaccharide biosynthetic process"/>
    <property type="evidence" value="ECO:0007669"/>
    <property type="project" value="TreeGrafter"/>
</dbReference>
<evidence type="ECO:0000256" key="6">
    <source>
        <dbReference type="PIRSR" id="PIRSR600888-3"/>
    </source>
</evidence>
<dbReference type="Pfam" id="PF00908">
    <property type="entry name" value="dTDP_sugar_isom"/>
    <property type="match status" value="1"/>
</dbReference>
<comment type="function">
    <text evidence="2 7">Catalyzes the epimerization of the C3' and C5'positions of dTDP-6-deoxy-D-xylo-4-hexulose, forming dTDP-6-deoxy-L-lyxo-4-hexulose.</text>
</comment>
<comment type="subunit">
    <text evidence="7">Homodimer.</text>
</comment>
<protein>
    <recommendedName>
        <fullName evidence="4 7">dTDP-4-dehydrorhamnose 3,5-epimerase</fullName>
        <ecNumber evidence="3 7">5.1.3.13</ecNumber>
    </recommendedName>
    <alternativeName>
        <fullName evidence="7">Thymidine diphospho-4-keto-rhamnose 3,5-epimerase</fullName>
    </alternativeName>
</protein>
<dbReference type="EMBL" id="CP032335">
    <property type="protein sequence ID" value="QCO07216.1"/>
    <property type="molecule type" value="Genomic_DNA"/>
</dbReference>
<dbReference type="AlphaFoldDB" id="A0A4D8QE52"/>
<evidence type="ECO:0000256" key="5">
    <source>
        <dbReference type="PIRSR" id="PIRSR600888-1"/>
    </source>
</evidence>
<dbReference type="Gene3D" id="2.60.120.10">
    <property type="entry name" value="Jelly Rolls"/>
    <property type="match status" value="1"/>
</dbReference>
<evidence type="ECO:0000313" key="8">
    <source>
        <dbReference type="EMBL" id="QCO07216.1"/>
    </source>
</evidence>
<accession>A0A4D8QE52</accession>
<feature type="site" description="Participates in a stacking interaction with the thymidine ring of dTDP-4-oxo-6-deoxyglucose" evidence="6">
    <location>
        <position position="138"/>
    </location>
</feature>
<dbReference type="InterPro" id="IPR014710">
    <property type="entry name" value="RmlC-like_jellyroll"/>
</dbReference>